<comment type="caution">
    <text evidence="2">The sequence shown here is derived from an EMBL/GenBank/DDBJ whole genome shotgun (WGS) entry which is preliminary data.</text>
</comment>
<dbReference type="GO" id="GO:0020037">
    <property type="term" value="F:heme binding"/>
    <property type="evidence" value="ECO:0007669"/>
    <property type="project" value="InterPro"/>
</dbReference>
<keyword evidence="2" id="KW-0575">Peroxidase</keyword>
<protein>
    <submittedName>
        <fullName evidence="2">Catalase-related peroxidase</fullName>
    </submittedName>
</protein>
<evidence type="ECO:0000313" key="3">
    <source>
        <dbReference type="Proteomes" id="UP000462212"/>
    </source>
</evidence>
<dbReference type="Proteomes" id="UP000462212">
    <property type="component" value="Unassembled WGS sequence"/>
</dbReference>
<feature type="domain" description="Catalase core" evidence="1">
    <location>
        <begin position="1"/>
        <end position="313"/>
    </location>
</feature>
<dbReference type="Pfam" id="PF00199">
    <property type="entry name" value="Catalase"/>
    <property type="match status" value="1"/>
</dbReference>
<dbReference type="Gene3D" id="2.40.180.10">
    <property type="entry name" value="Catalase core domain"/>
    <property type="match status" value="1"/>
</dbReference>
<organism evidence="2 3">
    <name type="scientific">Lachnellula subtilissima</name>
    <dbReference type="NCBI Taxonomy" id="602034"/>
    <lineage>
        <taxon>Eukaryota</taxon>
        <taxon>Fungi</taxon>
        <taxon>Dikarya</taxon>
        <taxon>Ascomycota</taxon>
        <taxon>Pezizomycotina</taxon>
        <taxon>Leotiomycetes</taxon>
        <taxon>Helotiales</taxon>
        <taxon>Lachnaceae</taxon>
        <taxon>Lachnellula</taxon>
    </lineage>
</organism>
<keyword evidence="2" id="KW-0560">Oxidoreductase</keyword>
<dbReference type="GO" id="GO:0005777">
    <property type="term" value="C:peroxisome"/>
    <property type="evidence" value="ECO:0007669"/>
    <property type="project" value="TreeGrafter"/>
</dbReference>
<dbReference type="GO" id="GO:0042744">
    <property type="term" value="P:hydrogen peroxide catabolic process"/>
    <property type="evidence" value="ECO:0007669"/>
    <property type="project" value="TreeGrafter"/>
</dbReference>
<name>A0A8H8RIX7_9HELO</name>
<sequence>MPFPSDEVLMKTAGDLVAQLQALFGKQPGFRATHAKGELLSGTFTPSAEAKKLSSAPHFNNVSTPVWVRFSNSTGIPNIPDNDSNADPRGIAIRFILGPHKHTHVIGHSTPFFPTHTGAQFLEMLQAIAASPPDAEHPSAIEKFLGANPTALAFVTAPKPPPVSYATEQYWSVNAFKLIAADGTAKFIRYHVVPDAGVSILDADAVKAKAADYLQEELSARLATGSIGFKILAQVAEDGDVTDDATVHWPESRKVVELGSFTLEGIVPDNAKEQKQVIFDPIPRVEGVEPSDDPLLEMRAAIYLIGGKQRRAA</sequence>
<dbReference type="Gene3D" id="1.20.1280.120">
    <property type="match status" value="1"/>
</dbReference>
<accession>A0A8H8RIX7</accession>
<dbReference type="CDD" id="cd08153">
    <property type="entry name" value="srpA_like"/>
    <property type="match status" value="1"/>
</dbReference>
<dbReference type="InterPro" id="IPR020835">
    <property type="entry name" value="Catalase_sf"/>
</dbReference>
<evidence type="ECO:0000259" key="1">
    <source>
        <dbReference type="SMART" id="SM01060"/>
    </source>
</evidence>
<dbReference type="SUPFAM" id="SSF56634">
    <property type="entry name" value="Heme-dependent catalase-like"/>
    <property type="match status" value="1"/>
</dbReference>
<dbReference type="GO" id="GO:0005739">
    <property type="term" value="C:mitochondrion"/>
    <property type="evidence" value="ECO:0007669"/>
    <property type="project" value="TreeGrafter"/>
</dbReference>
<reference evidence="2 3" key="1">
    <citation type="submission" date="2018-05" db="EMBL/GenBank/DDBJ databases">
        <title>Genome sequencing and assembly of the regulated plant pathogen Lachnellula willkommii and related sister species for the development of diagnostic species identification markers.</title>
        <authorList>
            <person name="Giroux E."/>
            <person name="Bilodeau G."/>
        </authorList>
    </citation>
    <scope>NUCLEOTIDE SEQUENCE [LARGE SCALE GENOMIC DNA]</scope>
    <source>
        <strain evidence="2 3">CBS 197.66</strain>
    </source>
</reference>
<dbReference type="SMART" id="SM01060">
    <property type="entry name" value="Catalase"/>
    <property type="match status" value="1"/>
</dbReference>
<dbReference type="PRINTS" id="PR00067">
    <property type="entry name" value="CATALASE"/>
</dbReference>
<dbReference type="InterPro" id="IPR018028">
    <property type="entry name" value="Catalase"/>
</dbReference>
<dbReference type="PROSITE" id="PS51402">
    <property type="entry name" value="CATALASE_3"/>
    <property type="match status" value="1"/>
</dbReference>
<dbReference type="AlphaFoldDB" id="A0A8H8RIX7"/>
<dbReference type="PANTHER" id="PTHR11465">
    <property type="entry name" value="CATALASE"/>
    <property type="match status" value="1"/>
</dbReference>
<dbReference type="InterPro" id="IPR011614">
    <property type="entry name" value="Catalase_core"/>
</dbReference>
<keyword evidence="3" id="KW-1185">Reference proteome</keyword>
<dbReference type="GO" id="GO:0042542">
    <property type="term" value="P:response to hydrogen peroxide"/>
    <property type="evidence" value="ECO:0007669"/>
    <property type="project" value="TreeGrafter"/>
</dbReference>
<dbReference type="GO" id="GO:0004096">
    <property type="term" value="F:catalase activity"/>
    <property type="evidence" value="ECO:0007669"/>
    <property type="project" value="InterPro"/>
</dbReference>
<gene>
    <name evidence="2" type="ORF">LSUB1_G005067</name>
</gene>
<dbReference type="InterPro" id="IPR024168">
    <property type="entry name" value="Catalase_SrpA-type_pred"/>
</dbReference>
<dbReference type="EMBL" id="QGMJ01000567">
    <property type="protein sequence ID" value="TVY35062.1"/>
    <property type="molecule type" value="Genomic_DNA"/>
</dbReference>
<evidence type="ECO:0000313" key="2">
    <source>
        <dbReference type="EMBL" id="TVY35062.1"/>
    </source>
</evidence>
<proteinExistence type="predicted"/>
<dbReference type="OrthoDB" id="2379805at2759"/>
<dbReference type="PIRSF" id="PIRSF000296">
    <property type="entry name" value="SrpA"/>
    <property type="match status" value="1"/>
</dbReference>
<dbReference type="PANTHER" id="PTHR11465:SF62">
    <property type="entry name" value="CATALASE T"/>
    <property type="match status" value="1"/>
</dbReference>